<evidence type="ECO:0000259" key="2">
    <source>
        <dbReference type="Pfam" id="PF05729"/>
    </source>
</evidence>
<dbReference type="PANTHER" id="PTHR35205">
    <property type="entry name" value="NB-ARC AND TPR DOMAIN PROTEIN"/>
    <property type="match status" value="1"/>
</dbReference>
<gene>
    <name evidence="3" type="ORF">MAGMO_1132</name>
</gene>
<sequence length="811" mass="91921">MLCLMLLPLFGVSTQSRDLYAQSHRVVSAGSFTPLWSHEPVPSYTSHPKKQPAPYRLAEPTQPEPLQPTLALPEGSPDLLQLYRQRTPLSRLLGKPIRTVRAPAKRWQPSAVAVPYPTLGHSAKPGENSLSASVVPVTPAITTATALQSTQSLAAQQPEQDPIRHILQEQQTTALTQQQPESKSHQQPTTVAAKPMPQESLKRTALSSLTAGLPDPIEPIEPSALERKSTNETVNLFHLLFKTISSLLLYLSFFLVFYWLFRHYRPSLHLFNRDEEESDPPPIPLNKKQSSGWIQQDMDRRWRSYIDEECTLRRRQSDSMERPQQPEEPLAAVHEPPQVERPERAPAPEQPSIAMEQTAAADQESWEPFQLHKTELPHTQICFSWSPTTAQHLDWKLDKQFTCNAAQEPVAPITATPVVELEAAIDVTAEPVEESNLTATCLHNIQWSRNPHYLSRPQLGWELEQALIPQDMSGRKAVALTGMAGCGKSQLVLDFIHNFGPRHDLVWWIDGRTMLSMKQSILQLCESLQMPAPTTGKQCRTTLISWMEQHENWLLIFDGVDDPMNLRSFINHGRRGKIIITSRVTDWEGLATPLEVPPFTPLFAEQFLIHHSGENDEESAARIAQQMGYLPLALEQVVDYLQRTHISLREYLSLYLLHGFALLEKGHPRLDSYTQRLSSTWDPSLKQLELHHPTARKLLDLFALLPEAKIPREALARHHRASLPTTIKTGLKDDFILLESLEALARLSLIKLDERNLILHPMLRCSLQHAMPTSRKKRYLQAVREIIWSEESTGYGIGNSDILPFKSLRDL</sequence>
<dbReference type="InterPro" id="IPR007111">
    <property type="entry name" value="NACHT_NTPase"/>
</dbReference>
<name>A0A1S7LHN8_MAGMO</name>
<dbReference type="SUPFAM" id="SSF52540">
    <property type="entry name" value="P-loop containing nucleoside triphosphate hydrolases"/>
    <property type="match status" value="1"/>
</dbReference>
<evidence type="ECO:0000256" key="1">
    <source>
        <dbReference type="SAM" id="MobiDB-lite"/>
    </source>
</evidence>
<feature type="region of interest" description="Disordered" evidence="1">
    <location>
        <begin position="40"/>
        <end position="64"/>
    </location>
</feature>
<dbReference type="PANTHER" id="PTHR35205:SF1">
    <property type="entry name" value="ZU5 DOMAIN-CONTAINING PROTEIN"/>
    <property type="match status" value="1"/>
</dbReference>
<dbReference type="EMBL" id="LO017727">
    <property type="protein sequence ID" value="CRH05326.1"/>
    <property type="molecule type" value="Genomic_DNA"/>
</dbReference>
<feature type="region of interest" description="Disordered" evidence="1">
    <location>
        <begin position="313"/>
        <end position="350"/>
    </location>
</feature>
<organism evidence="3">
    <name type="scientific">Magnetococcus massalia (strain MO-1)</name>
    <dbReference type="NCBI Taxonomy" id="451514"/>
    <lineage>
        <taxon>Bacteria</taxon>
        <taxon>Pseudomonadati</taxon>
        <taxon>Pseudomonadota</taxon>
        <taxon>Magnetococcia</taxon>
        <taxon>Magnetococcales</taxon>
        <taxon>Magnetococcaceae</taxon>
        <taxon>Magnetococcus</taxon>
    </lineage>
</organism>
<dbReference type="AlphaFoldDB" id="A0A1S7LHN8"/>
<accession>A0A1S7LHN8</accession>
<evidence type="ECO:0000313" key="3">
    <source>
        <dbReference type="EMBL" id="CRH05326.1"/>
    </source>
</evidence>
<feature type="compositionally biased region" description="Basic and acidic residues" evidence="1">
    <location>
        <begin position="337"/>
        <end position="346"/>
    </location>
</feature>
<dbReference type="InterPro" id="IPR027417">
    <property type="entry name" value="P-loop_NTPase"/>
</dbReference>
<feature type="region of interest" description="Disordered" evidence="1">
    <location>
        <begin position="274"/>
        <end position="294"/>
    </location>
</feature>
<feature type="compositionally biased region" description="Basic and acidic residues" evidence="1">
    <location>
        <begin position="313"/>
        <end position="325"/>
    </location>
</feature>
<feature type="region of interest" description="Disordered" evidence="1">
    <location>
        <begin position="172"/>
        <end position="200"/>
    </location>
</feature>
<dbReference type="Pfam" id="PF05729">
    <property type="entry name" value="NACHT"/>
    <property type="match status" value="1"/>
</dbReference>
<reference evidence="3" key="1">
    <citation type="submission" date="2015-04" db="EMBL/GenBank/DDBJ databases">
        <authorList>
            <person name="Syromyatnikov M.Y."/>
            <person name="Popov V.N."/>
        </authorList>
    </citation>
    <scope>NUCLEOTIDE SEQUENCE</scope>
    <source>
        <strain evidence="3">MO-1</strain>
    </source>
</reference>
<dbReference type="Gene3D" id="3.40.50.300">
    <property type="entry name" value="P-loop containing nucleotide triphosphate hydrolases"/>
    <property type="match status" value="1"/>
</dbReference>
<protein>
    <recommendedName>
        <fullName evidence="2">NACHT domain-containing protein</fullName>
    </recommendedName>
</protein>
<proteinExistence type="predicted"/>
<feature type="domain" description="NACHT" evidence="2">
    <location>
        <begin position="478"/>
        <end position="601"/>
    </location>
</feature>